<dbReference type="EMBL" id="JACJJQ010000003">
    <property type="protein sequence ID" value="MBM6753333.1"/>
    <property type="molecule type" value="Genomic_DNA"/>
</dbReference>
<name>A0ABS2ELQ9_9LACO</name>
<dbReference type="InterPro" id="IPR027417">
    <property type="entry name" value="P-loop_NTPase"/>
</dbReference>
<accession>A0ABS2ELQ9</accession>
<dbReference type="Gene3D" id="3.40.50.300">
    <property type="entry name" value="P-loop containing nucleotide triphosphate hydrolases"/>
    <property type="match status" value="2"/>
</dbReference>
<dbReference type="SUPFAM" id="SSF52540">
    <property type="entry name" value="P-loop containing nucleoside triphosphate hydrolases"/>
    <property type="match status" value="1"/>
</dbReference>
<keyword evidence="5 6" id="KW-0238">DNA-binding</keyword>
<keyword evidence="2 6" id="KW-0547">Nucleotide-binding</keyword>
<reference evidence="8 9" key="1">
    <citation type="journal article" date="2021" name="Sci. Rep.">
        <title>The distribution of antibiotic resistance genes in chicken gut microbiota commensals.</title>
        <authorList>
            <person name="Juricova H."/>
            <person name="Matiasovicova J."/>
            <person name="Kubasova T."/>
            <person name="Cejkova D."/>
            <person name="Rychlik I."/>
        </authorList>
    </citation>
    <scope>NUCLEOTIDE SEQUENCE [LARGE SCALE GENOMIC DNA]</scope>
    <source>
        <strain evidence="8 9">An810</strain>
    </source>
</reference>
<feature type="coiled-coil region" evidence="6">
    <location>
        <begin position="990"/>
        <end position="1027"/>
    </location>
</feature>
<comment type="similarity">
    <text evidence="6">Belongs to the SMC family.</text>
</comment>
<gene>
    <name evidence="6 8" type="primary">smc</name>
    <name evidence="8" type="ORF">H5993_00935</name>
</gene>
<dbReference type="NCBIfam" id="TIGR02168">
    <property type="entry name" value="SMC_prok_B"/>
    <property type="match status" value="1"/>
</dbReference>
<protein>
    <recommendedName>
        <fullName evidence="6">Chromosome partition protein Smc</fullName>
    </recommendedName>
</protein>
<dbReference type="InterPro" id="IPR024704">
    <property type="entry name" value="SMC"/>
</dbReference>
<dbReference type="Pfam" id="PF02463">
    <property type="entry name" value="SMC_N"/>
    <property type="match status" value="1"/>
</dbReference>
<dbReference type="InterPro" id="IPR036277">
    <property type="entry name" value="SMC_hinge_sf"/>
</dbReference>
<sequence length="1185" mass="133564">MRLISLEVDGFKSFAEKTVIKFQPGVTGIIGPNGSGKSNVIEAIRWVMGEQSAKSLRGEKMVDVIFNGAKDRAPLNRAVVKLTLDNSDHFLNTPYTEVTVTRKLFRSGESEYLINGQNVRLKDLVNLFIESGIGKESFAVISQGRVSEIFNGKPSDRRKMIEAIAGVGKYKADKETAQKRLTETNNNLNRVNDIIHELKQRLDPLEEQSALAQDYLAQKQKLDQFDRTATVREILGAQEQLKQVRAEKVAAEKLAADYEKRVHAANAMTTQLQQQRQALIKQKDLVQAKVLQLTQGLGELQNSQSLAQVKREQQDRELDRLKKEARAIQEKIEQVNEQLTAVQKTVTDHHKKVNQAEVNLNGLGLKDAQTRQAKLREEVADLREQQVDQLQQLTTLHNQQTFLKQSQSRGQNQADQVQADLTMHKRQLGKLEGELADQKNAVRKQVEHLISAKDAVEALQTELTQVQRKYEQAQKDWYQSLGTLHSQEARVKNYQAMAADYTGYFYGVQNVLRNREQFKGLFGPVSELITVPKQYTQAIETVLGSQLQQLVVDSQQTGKAIITYLTRTRSGRVTILPLDTLRGGFVPPVYQTVANHPGVLGRAMELIQFAPKFEVVMSHLLATTVVVDNLDHATEVARQSRHQLRIVTLAGEMINASGAMTGGKAKQQKVGLLTQKERQQEFEVAVDAAKEASQKAEVMVHTLQTKRQTIQSQGNQAVENVQNIQLALENDRNQLNAIQNRVTTLKRQIEALKLQTNQRDTEHNQFESEYRSTQVAAEKLEDQLAQTKQIIADKEALINKLANESADQAENRHHFEQALAVEKERLSQAKREAKTTEARMVAYQEQLVAIKQQIEKQTTDLTRVKPASQTEITTAKQELKIQQAVVTKIDQQLDVLEGKLGDATAENERLQNLMRIAYDDLTRINEHRLKLETQIDQGQNHLQEQYQETLTAAQAQVIDIPEEELHRQVKLLKRGLDELGEVNVASINEYQAVKERYDFLTGQRADLQDAETQLKQTMDQMDREVKERFNKTFTELSTAFETTFKQVFAGGQAKLILTDPHDLLETGVDIYAQPPGKKNQQLSLLSGGEKALTALALLFAILKIHPVPFAILDEPEAALDDVNVDRFATYLDRFGDQGPQFIVITHRKGTMVNADVLYGVTMQESGVSKVITVNVDETLRTAQTK</sequence>
<evidence type="ECO:0000256" key="2">
    <source>
        <dbReference type="ARBA" id="ARBA00022741"/>
    </source>
</evidence>
<comment type="subcellular location">
    <subcellularLocation>
        <location evidence="6">Cytoplasm</location>
    </subcellularLocation>
</comment>
<organism evidence="8 9">
    <name type="scientific">Limosilactobacillus alvi</name>
    <dbReference type="NCBI Taxonomy" id="990412"/>
    <lineage>
        <taxon>Bacteria</taxon>
        <taxon>Bacillati</taxon>
        <taxon>Bacillota</taxon>
        <taxon>Bacilli</taxon>
        <taxon>Lactobacillales</taxon>
        <taxon>Lactobacillaceae</taxon>
        <taxon>Limosilactobacillus</taxon>
    </lineage>
</organism>
<dbReference type="CDD" id="cd03278">
    <property type="entry name" value="ABC_SMC_barmotin"/>
    <property type="match status" value="1"/>
</dbReference>
<evidence type="ECO:0000256" key="6">
    <source>
        <dbReference type="HAMAP-Rule" id="MF_01894"/>
    </source>
</evidence>
<keyword evidence="9" id="KW-1185">Reference proteome</keyword>
<comment type="subunit">
    <text evidence="6">Homodimer.</text>
</comment>
<keyword evidence="1 6" id="KW-0963">Cytoplasm</keyword>
<evidence type="ECO:0000313" key="9">
    <source>
        <dbReference type="Proteomes" id="UP000776629"/>
    </source>
</evidence>
<dbReference type="PANTHER" id="PTHR43977">
    <property type="entry name" value="STRUCTURAL MAINTENANCE OF CHROMOSOMES PROTEIN 3"/>
    <property type="match status" value="1"/>
</dbReference>
<comment type="function">
    <text evidence="6">Required for chromosome condensation and partitioning.</text>
</comment>
<dbReference type="Pfam" id="PF06470">
    <property type="entry name" value="SMC_hinge"/>
    <property type="match status" value="1"/>
</dbReference>
<proteinExistence type="inferred from homology"/>
<keyword evidence="3 6" id="KW-0067">ATP-binding</keyword>
<dbReference type="PIRSF" id="PIRSF005719">
    <property type="entry name" value="SMC"/>
    <property type="match status" value="1"/>
</dbReference>
<feature type="domain" description="SMC hinge" evidence="7">
    <location>
        <begin position="519"/>
        <end position="637"/>
    </location>
</feature>
<feature type="binding site" evidence="6">
    <location>
        <begin position="32"/>
        <end position="39"/>
    </location>
    <ligand>
        <name>ATP</name>
        <dbReference type="ChEBI" id="CHEBI:30616"/>
    </ligand>
</feature>
<dbReference type="RefSeq" id="WP_204775873.1">
    <property type="nucleotide sequence ID" value="NZ_JACJJQ010000003.1"/>
</dbReference>
<evidence type="ECO:0000313" key="8">
    <source>
        <dbReference type="EMBL" id="MBM6753333.1"/>
    </source>
</evidence>
<dbReference type="Gene3D" id="1.20.1060.20">
    <property type="match status" value="1"/>
</dbReference>
<evidence type="ECO:0000256" key="1">
    <source>
        <dbReference type="ARBA" id="ARBA00022490"/>
    </source>
</evidence>
<dbReference type="SUPFAM" id="SSF75553">
    <property type="entry name" value="Smc hinge domain"/>
    <property type="match status" value="1"/>
</dbReference>
<feature type="coiled-coil region" evidence="6">
    <location>
        <begin position="167"/>
        <end position="208"/>
    </location>
</feature>
<evidence type="ECO:0000256" key="4">
    <source>
        <dbReference type="ARBA" id="ARBA00023054"/>
    </source>
</evidence>
<feature type="coiled-coil region" evidence="6">
    <location>
        <begin position="304"/>
        <end position="476"/>
    </location>
</feature>
<dbReference type="InterPro" id="IPR003395">
    <property type="entry name" value="RecF/RecN/SMC_N"/>
</dbReference>
<dbReference type="SMART" id="SM00968">
    <property type="entry name" value="SMC_hinge"/>
    <property type="match status" value="1"/>
</dbReference>
<keyword evidence="4 6" id="KW-0175">Coiled coil</keyword>
<dbReference type="InterPro" id="IPR011890">
    <property type="entry name" value="SMC_prok"/>
</dbReference>
<comment type="domain">
    <text evidence="6">Contains large globular domains required for ATP hydrolysis at each terminus and a third globular domain forming a flexible hinge near the middle of the molecule. These domains are separated by coiled-coil structures.</text>
</comment>
<dbReference type="Gene3D" id="3.30.70.1620">
    <property type="match status" value="1"/>
</dbReference>
<feature type="coiled-coil region" evidence="6">
    <location>
        <begin position="234"/>
        <end position="261"/>
    </location>
</feature>
<evidence type="ECO:0000256" key="5">
    <source>
        <dbReference type="ARBA" id="ARBA00023125"/>
    </source>
</evidence>
<comment type="caution">
    <text evidence="8">The sequence shown here is derived from an EMBL/GenBank/DDBJ whole genome shotgun (WGS) entry which is preliminary data.</text>
</comment>
<dbReference type="InterPro" id="IPR010935">
    <property type="entry name" value="SMC_hinge"/>
</dbReference>
<dbReference type="HAMAP" id="MF_01894">
    <property type="entry name" value="Smc_prok"/>
    <property type="match status" value="1"/>
</dbReference>
<evidence type="ECO:0000256" key="3">
    <source>
        <dbReference type="ARBA" id="ARBA00022840"/>
    </source>
</evidence>
<feature type="coiled-coil region" evidence="6">
    <location>
        <begin position="721"/>
        <end position="860"/>
    </location>
</feature>
<evidence type="ECO:0000259" key="7">
    <source>
        <dbReference type="SMART" id="SM00968"/>
    </source>
</evidence>
<dbReference type="Proteomes" id="UP000776629">
    <property type="component" value="Unassembled WGS sequence"/>
</dbReference>